<protein>
    <submittedName>
        <fullName evidence="1">Uncharacterized protein</fullName>
    </submittedName>
</protein>
<sequence>MSTFNNRSMYLVIEIFIDRSKNMDHLLNLFEVGKGIKKRRKKKRFLRVIGRESGQVGTRGTYRDGQIQTCSDKLIQNIIITKHCTHESVTYFFPTAQSAAERLFPPMN</sequence>
<dbReference type="EMBL" id="HBUF01207295">
    <property type="protein sequence ID" value="CAG6664249.1"/>
    <property type="molecule type" value="Transcribed_RNA"/>
</dbReference>
<proteinExistence type="predicted"/>
<evidence type="ECO:0000313" key="1">
    <source>
        <dbReference type="EMBL" id="CAG6664249.1"/>
    </source>
</evidence>
<dbReference type="EMBL" id="HBUF01207294">
    <property type="protein sequence ID" value="CAG6664248.1"/>
    <property type="molecule type" value="Transcribed_RNA"/>
</dbReference>
<reference evidence="1" key="1">
    <citation type="submission" date="2021-05" db="EMBL/GenBank/DDBJ databases">
        <authorList>
            <person name="Alioto T."/>
            <person name="Alioto T."/>
            <person name="Gomez Garrido J."/>
        </authorList>
    </citation>
    <scope>NUCLEOTIDE SEQUENCE</scope>
</reference>
<accession>A0A8D8WN92</accession>
<dbReference type="EMBL" id="HBUF01207297">
    <property type="protein sequence ID" value="CAG6664251.1"/>
    <property type="molecule type" value="Transcribed_RNA"/>
</dbReference>
<dbReference type="EMBL" id="HBUF01207296">
    <property type="protein sequence ID" value="CAG6664250.1"/>
    <property type="molecule type" value="Transcribed_RNA"/>
</dbReference>
<name>A0A8D8WN92_9HEMI</name>
<dbReference type="EMBL" id="HBUF01207298">
    <property type="protein sequence ID" value="CAG6664252.1"/>
    <property type="molecule type" value="Transcribed_RNA"/>
</dbReference>
<dbReference type="AlphaFoldDB" id="A0A8D8WN92"/>
<organism evidence="1">
    <name type="scientific">Cacopsylla melanoneura</name>
    <dbReference type="NCBI Taxonomy" id="428564"/>
    <lineage>
        <taxon>Eukaryota</taxon>
        <taxon>Metazoa</taxon>
        <taxon>Ecdysozoa</taxon>
        <taxon>Arthropoda</taxon>
        <taxon>Hexapoda</taxon>
        <taxon>Insecta</taxon>
        <taxon>Pterygota</taxon>
        <taxon>Neoptera</taxon>
        <taxon>Paraneoptera</taxon>
        <taxon>Hemiptera</taxon>
        <taxon>Sternorrhyncha</taxon>
        <taxon>Psylloidea</taxon>
        <taxon>Psyllidae</taxon>
        <taxon>Psyllinae</taxon>
        <taxon>Cacopsylla</taxon>
    </lineage>
</organism>